<reference evidence="2 4" key="2">
    <citation type="submission" date="2014-10" db="EMBL/GenBank/DDBJ databases">
        <title>Paracoccus sanguinis sp. nov., isolated from clinical specimens of New York State patients.</title>
        <authorList>
            <person name="Mingle L.A."/>
            <person name="Cole J.A."/>
            <person name="Lapierre P."/>
            <person name="Musser K.A."/>
        </authorList>
    </citation>
    <scope>NUCLEOTIDE SEQUENCE [LARGE SCALE GENOMIC DNA]</scope>
    <source>
        <strain evidence="2 4">JCM 14014</strain>
    </source>
</reference>
<dbReference type="Proteomes" id="UP000182312">
    <property type="component" value="Unassembled WGS sequence"/>
</dbReference>
<sequence length="267" mass="28381">MISWIVLAGFGLAMMGTILSDDDDDNESRNGEELVYEEGGDTTLTGTDGNDIATLDQEGLTVNGGAGNDTLTSTRLGNVLNGEAGDDYLAGIDSNQLYGGDGDDVIEYSDPESVDTTAIVDGGAGDDTISVTAATEEDWIYGDHGGVRVSGGEGSDDFTLTAEMDDSVPNLPDGWTSTVETGLARITDFNPDEDVLTIRLQAAEGSSEPETPEIEFEQVEPPEGEGGYTTTVRLRFADTDNQLETLVRFTIHSDVPFTRDVINFVNL</sequence>
<dbReference type="eggNOG" id="ENOG50342CY">
    <property type="taxonomic scope" value="Bacteria"/>
</dbReference>
<dbReference type="OrthoDB" id="7867757at2"/>
<evidence type="ECO:0008006" key="6">
    <source>
        <dbReference type="Google" id="ProtNLM"/>
    </source>
</evidence>
<dbReference type="PRINTS" id="PR00313">
    <property type="entry name" value="CABNDNGRPT"/>
</dbReference>
<reference evidence="2 4" key="1">
    <citation type="submission" date="2014-09" db="EMBL/GenBank/DDBJ databases">
        <authorList>
            <person name="McGinnis J.M."/>
            <person name="Wolfgang W.J."/>
        </authorList>
    </citation>
    <scope>NUCLEOTIDE SEQUENCE [LARGE SCALE GENOMIC DNA]</scope>
    <source>
        <strain evidence="2 4">JCM 14014</strain>
    </source>
</reference>
<dbReference type="EMBL" id="JRKN01000006">
    <property type="protein sequence ID" value="KGJ05400.1"/>
    <property type="molecule type" value="Genomic_DNA"/>
</dbReference>
<proteinExistence type="predicted"/>
<feature type="region of interest" description="Disordered" evidence="1">
    <location>
        <begin position="203"/>
        <end position="226"/>
    </location>
</feature>
<keyword evidence="4" id="KW-1185">Reference proteome</keyword>
<dbReference type="InterPro" id="IPR011049">
    <property type="entry name" value="Serralysin-like_metalloprot_C"/>
</dbReference>
<organism evidence="2 4">
    <name type="scientific">Paracoccus halophilus</name>
    <dbReference type="NCBI Taxonomy" id="376733"/>
    <lineage>
        <taxon>Bacteria</taxon>
        <taxon>Pseudomonadati</taxon>
        <taxon>Pseudomonadota</taxon>
        <taxon>Alphaproteobacteria</taxon>
        <taxon>Rhodobacterales</taxon>
        <taxon>Paracoccaceae</taxon>
        <taxon>Paracoccus</taxon>
    </lineage>
</organism>
<evidence type="ECO:0000313" key="5">
    <source>
        <dbReference type="Proteomes" id="UP000182312"/>
    </source>
</evidence>
<dbReference type="RefSeq" id="WP_036739532.1">
    <property type="nucleotide sequence ID" value="NZ_FOJO01000006.1"/>
</dbReference>
<dbReference type="Proteomes" id="UP000029846">
    <property type="component" value="Unassembled WGS sequence"/>
</dbReference>
<dbReference type="STRING" id="376733.SAMN04487972_106119"/>
<evidence type="ECO:0000313" key="3">
    <source>
        <dbReference type="EMBL" id="SFA49053.1"/>
    </source>
</evidence>
<evidence type="ECO:0000313" key="4">
    <source>
        <dbReference type="Proteomes" id="UP000029846"/>
    </source>
</evidence>
<dbReference type="Pfam" id="PF00353">
    <property type="entry name" value="HemolysinCabind"/>
    <property type="match status" value="3"/>
</dbReference>
<dbReference type="InterPro" id="IPR001343">
    <property type="entry name" value="Hemolysn_Ca-bd"/>
</dbReference>
<protein>
    <recommendedName>
        <fullName evidence="6">Hemolysin-type calcium-binding repeat-containing protein</fullName>
    </recommendedName>
</protein>
<gene>
    <name evidence="2" type="ORF">IT41_06445</name>
    <name evidence="3" type="ORF">SAMN04487972_106119</name>
</gene>
<dbReference type="AlphaFoldDB" id="A0A099F3V9"/>
<dbReference type="Gene3D" id="2.150.10.10">
    <property type="entry name" value="Serralysin-like metalloprotease, C-terminal"/>
    <property type="match status" value="1"/>
</dbReference>
<feature type="compositionally biased region" description="Acidic residues" evidence="1">
    <location>
        <begin position="210"/>
        <end position="223"/>
    </location>
</feature>
<evidence type="ECO:0000256" key="1">
    <source>
        <dbReference type="SAM" id="MobiDB-lite"/>
    </source>
</evidence>
<dbReference type="EMBL" id="FOJO01000006">
    <property type="protein sequence ID" value="SFA49053.1"/>
    <property type="molecule type" value="Genomic_DNA"/>
</dbReference>
<dbReference type="SUPFAM" id="SSF51120">
    <property type="entry name" value="beta-Roll"/>
    <property type="match status" value="1"/>
</dbReference>
<accession>A0A099F3V9</accession>
<evidence type="ECO:0000313" key="2">
    <source>
        <dbReference type="EMBL" id="KGJ05400.1"/>
    </source>
</evidence>
<name>A0A099F3V9_9RHOB</name>
<reference evidence="3 5" key="3">
    <citation type="submission" date="2016-10" db="EMBL/GenBank/DDBJ databases">
        <authorList>
            <person name="de Groot N.N."/>
        </authorList>
    </citation>
    <scope>NUCLEOTIDE SEQUENCE [LARGE SCALE GENOMIC DNA]</scope>
    <source>
        <strain evidence="3 5">CGMCC 1.6117</strain>
    </source>
</reference>
<dbReference type="GO" id="GO:0005509">
    <property type="term" value="F:calcium ion binding"/>
    <property type="evidence" value="ECO:0007669"/>
    <property type="project" value="InterPro"/>
</dbReference>